<name>A0A177B2G7_9BILA</name>
<organism evidence="2 3">
    <name type="scientific">Intoshia linei</name>
    <dbReference type="NCBI Taxonomy" id="1819745"/>
    <lineage>
        <taxon>Eukaryota</taxon>
        <taxon>Metazoa</taxon>
        <taxon>Spiralia</taxon>
        <taxon>Lophotrochozoa</taxon>
        <taxon>Mesozoa</taxon>
        <taxon>Orthonectida</taxon>
        <taxon>Rhopaluridae</taxon>
        <taxon>Intoshia</taxon>
    </lineage>
</organism>
<reference evidence="2 3" key="1">
    <citation type="submission" date="2016-04" db="EMBL/GenBank/DDBJ databases">
        <title>The genome of Intoshia linei affirms orthonectids as highly simplified spiralians.</title>
        <authorList>
            <person name="Mikhailov K.V."/>
            <person name="Slusarev G.S."/>
            <person name="Nikitin M.A."/>
            <person name="Logacheva M.D."/>
            <person name="Penin A."/>
            <person name="Aleoshin V."/>
            <person name="Panchin Y.V."/>
        </authorList>
    </citation>
    <scope>NUCLEOTIDE SEQUENCE [LARGE SCALE GENOMIC DNA]</scope>
    <source>
        <strain evidence="2">Intl2013</strain>
        <tissue evidence="2">Whole animal</tissue>
    </source>
</reference>
<sequence>MSVREDCLLQIKGKSNPFLTANQLQNWIPSGSKVSLGTVKRFLRRSGLFGRIAVKNSYLKTLNKRKILNWFQNRRDWSEHNWDFVLLVQ</sequence>
<feature type="domain" description="Transposase Tc1-like" evidence="1">
    <location>
        <begin position="14"/>
        <end position="70"/>
    </location>
</feature>
<protein>
    <recommendedName>
        <fullName evidence="1">Transposase Tc1-like domain-containing protein</fullName>
    </recommendedName>
</protein>
<dbReference type="AlphaFoldDB" id="A0A177B2G7"/>
<dbReference type="InterPro" id="IPR002492">
    <property type="entry name" value="Transposase_Tc1-like"/>
</dbReference>
<dbReference type="Proteomes" id="UP000078046">
    <property type="component" value="Unassembled WGS sequence"/>
</dbReference>
<evidence type="ECO:0000313" key="2">
    <source>
        <dbReference type="EMBL" id="OAF68469.1"/>
    </source>
</evidence>
<dbReference type="GO" id="GO:0015074">
    <property type="term" value="P:DNA integration"/>
    <property type="evidence" value="ECO:0007669"/>
    <property type="project" value="InterPro"/>
</dbReference>
<dbReference type="OrthoDB" id="4843387at2759"/>
<dbReference type="EMBL" id="LWCA01000441">
    <property type="protein sequence ID" value="OAF68469.1"/>
    <property type="molecule type" value="Genomic_DNA"/>
</dbReference>
<dbReference type="GO" id="GO:0006313">
    <property type="term" value="P:DNA transposition"/>
    <property type="evidence" value="ECO:0007669"/>
    <property type="project" value="InterPro"/>
</dbReference>
<gene>
    <name evidence="2" type="ORF">A3Q56_03813</name>
</gene>
<dbReference type="GO" id="GO:0003677">
    <property type="term" value="F:DNA binding"/>
    <property type="evidence" value="ECO:0007669"/>
    <property type="project" value="InterPro"/>
</dbReference>
<accession>A0A177B2G7</accession>
<proteinExistence type="predicted"/>
<keyword evidence="3" id="KW-1185">Reference proteome</keyword>
<evidence type="ECO:0000259" key="1">
    <source>
        <dbReference type="Pfam" id="PF01498"/>
    </source>
</evidence>
<comment type="caution">
    <text evidence="2">The sequence shown here is derived from an EMBL/GenBank/DDBJ whole genome shotgun (WGS) entry which is preliminary data.</text>
</comment>
<dbReference type="Pfam" id="PF01498">
    <property type="entry name" value="HTH_Tnp_Tc3_2"/>
    <property type="match status" value="1"/>
</dbReference>
<evidence type="ECO:0000313" key="3">
    <source>
        <dbReference type="Proteomes" id="UP000078046"/>
    </source>
</evidence>